<keyword evidence="4 7" id="KW-0472">Membrane</keyword>
<evidence type="ECO:0000256" key="3">
    <source>
        <dbReference type="ARBA" id="ARBA00022989"/>
    </source>
</evidence>
<feature type="region of interest" description="Disordered" evidence="6">
    <location>
        <begin position="98"/>
        <end position="135"/>
    </location>
</feature>
<dbReference type="FunFam" id="3.10.20.90:FF:000046">
    <property type="entry name" value="Homocysteine-responsive endoplasmic reticulum-resident ubiquitin-like domain member 2 protein"/>
    <property type="match status" value="1"/>
</dbReference>
<feature type="compositionally biased region" description="Low complexity" evidence="6">
    <location>
        <begin position="109"/>
        <end position="131"/>
    </location>
</feature>
<keyword evidence="2 7" id="KW-0812">Transmembrane</keyword>
<feature type="transmembrane region" description="Helical" evidence="7">
    <location>
        <begin position="272"/>
        <end position="300"/>
    </location>
</feature>
<evidence type="ECO:0000256" key="6">
    <source>
        <dbReference type="SAM" id="MobiDB-lite"/>
    </source>
</evidence>
<dbReference type="EMBL" id="HBUF01226364">
    <property type="protein sequence ID" value="CAG6671594.1"/>
    <property type="molecule type" value="Transcribed_RNA"/>
</dbReference>
<dbReference type="PANTHER" id="PTHR12943:SF27">
    <property type="entry name" value="HOMOCYSTEINE-INDUCED ENDOPLASMIC RETICULUM PROTEIN, ISOFORM A"/>
    <property type="match status" value="1"/>
</dbReference>
<feature type="compositionally biased region" description="Low complexity" evidence="6">
    <location>
        <begin position="345"/>
        <end position="366"/>
    </location>
</feature>
<evidence type="ECO:0000256" key="5">
    <source>
        <dbReference type="ARBA" id="ARBA00023230"/>
    </source>
</evidence>
<evidence type="ECO:0000256" key="2">
    <source>
        <dbReference type="ARBA" id="ARBA00022692"/>
    </source>
</evidence>
<proteinExistence type="predicted"/>
<evidence type="ECO:0000256" key="4">
    <source>
        <dbReference type="ARBA" id="ARBA00023136"/>
    </source>
</evidence>
<dbReference type="GO" id="GO:0016020">
    <property type="term" value="C:membrane"/>
    <property type="evidence" value="ECO:0007669"/>
    <property type="project" value="UniProtKB-SubCell"/>
</dbReference>
<dbReference type="PROSITE" id="PS50053">
    <property type="entry name" value="UBIQUITIN_2"/>
    <property type="match status" value="1"/>
</dbReference>
<dbReference type="InterPro" id="IPR029071">
    <property type="entry name" value="Ubiquitin-like_domsf"/>
</dbReference>
<organism evidence="9">
    <name type="scientific">Cacopsylla melanoneura</name>
    <dbReference type="NCBI Taxonomy" id="428564"/>
    <lineage>
        <taxon>Eukaryota</taxon>
        <taxon>Metazoa</taxon>
        <taxon>Ecdysozoa</taxon>
        <taxon>Arthropoda</taxon>
        <taxon>Hexapoda</taxon>
        <taxon>Insecta</taxon>
        <taxon>Pterygota</taxon>
        <taxon>Neoptera</taxon>
        <taxon>Paraneoptera</taxon>
        <taxon>Hemiptera</taxon>
        <taxon>Sternorrhyncha</taxon>
        <taxon>Psylloidea</taxon>
        <taxon>Psyllidae</taxon>
        <taxon>Psyllinae</taxon>
        <taxon>Cacopsylla</taxon>
    </lineage>
</organism>
<sequence length="421" mass="46218">MDRETSEEVTIVVKSPYQMLPDQEICCSTEWTVEQLKEEIMHLCPNKPSVKEQKLIYWGKLLDNKTKLKDTLKIYEEGQSNHTVHLVIKNDQSYAKADGLRKRGATAQSSSTSSSSPLPSSASTTPLSSPSFPSPPDPRYYPNIWSGGPAYFFGQAAAAPAYGNVGANQNAANVGGGGGVGGQFAAYNQDHMVQITAMQQAYVQYMQQYMQMMMGGGAMLHQATPPFMQAPPPRPGPQVQHVPDPNENQADNPGEGRPRDWLDWFYLSSRALIFLTIVCFYSSPFRFLLVLVIGFAIYLYQSGFFRYRFLPGPAILIGNNDPAPPPRPADDQQGQNNEPNPRPQSNSETSPSAASEASPSENTNESDSPTARRESSPDAATVQNTTSDGRLDEERPTLLTLTWSIVANFFASLLPEQPAII</sequence>
<dbReference type="PANTHER" id="PTHR12943">
    <property type="entry name" value="HOMOCYSTEINE-RESPONSIVE ENDOPLASMIC RETICULUM-RESIDENT UNIQUITIN-LIKE DOMAIN HERPUD PROTEIN FAMILY MEMBER"/>
    <property type="match status" value="1"/>
</dbReference>
<dbReference type="AlphaFoldDB" id="A0A8D8SPV6"/>
<name>A0A8D8SPV6_9HEMI</name>
<feature type="region of interest" description="Disordered" evidence="6">
    <location>
        <begin position="320"/>
        <end position="393"/>
    </location>
</feature>
<comment type="subcellular location">
    <subcellularLocation>
        <location evidence="1">Membrane</location>
    </subcellularLocation>
</comment>
<feature type="domain" description="Ubiquitin-like" evidence="8">
    <location>
        <begin position="9"/>
        <end position="70"/>
    </location>
</feature>
<feature type="region of interest" description="Disordered" evidence="6">
    <location>
        <begin position="224"/>
        <end position="255"/>
    </location>
</feature>
<protein>
    <submittedName>
        <fullName evidence="9">Homocysteine-responsive endoplasmic reticulum-resident ubiquitin-like domain member 2 protein</fullName>
    </submittedName>
</protein>
<dbReference type="InterPro" id="IPR039751">
    <property type="entry name" value="HERPUD1/2"/>
</dbReference>
<accession>A0A8D8SPV6</accession>
<evidence type="ECO:0000313" key="9">
    <source>
        <dbReference type="EMBL" id="CAG6671594.1"/>
    </source>
</evidence>
<keyword evidence="5" id="KW-0834">Unfolded protein response</keyword>
<dbReference type="CDD" id="cd01790">
    <property type="entry name" value="Ubl_HERP"/>
    <property type="match status" value="1"/>
</dbReference>
<evidence type="ECO:0000256" key="7">
    <source>
        <dbReference type="SAM" id="Phobius"/>
    </source>
</evidence>
<dbReference type="Pfam" id="PF00240">
    <property type="entry name" value="ubiquitin"/>
    <property type="match status" value="1"/>
</dbReference>
<reference evidence="9" key="1">
    <citation type="submission" date="2021-05" db="EMBL/GenBank/DDBJ databases">
        <authorList>
            <person name="Alioto T."/>
            <person name="Alioto T."/>
            <person name="Gomez Garrido J."/>
        </authorList>
    </citation>
    <scope>NUCLEOTIDE SEQUENCE</scope>
</reference>
<dbReference type="SUPFAM" id="SSF54236">
    <property type="entry name" value="Ubiquitin-like"/>
    <property type="match status" value="1"/>
</dbReference>
<dbReference type="GO" id="GO:0030968">
    <property type="term" value="P:endoplasmic reticulum unfolded protein response"/>
    <property type="evidence" value="ECO:0007669"/>
    <property type="project" value="TreeGrafter"/>
</dbReference>
<keyword evidence="3 7" id="KW-1133">Transmembrane helix</keyword>
<dbReference type="Gene3D" id="3.10.20.90">
    <property type="entry name" value="Phosphatidylinositol 3-kinase Catalytic Subunit, Chain A, domain 1"/>
    <property type="match status" value="1"/>
</dbReference>
<dbReference type="InterPro" id="IPR000626">
    <property type="entry name" value="Ubiquitin-like_dom"/>
</dbReference>
<evidence type="ECO:0000256" key="1">
    <source>
        <dbReference type="ARBA" id="ARBA00004370"/>
    </source>
</evidence>
<evidence type="ECO:0000259" key="8">
    <source>
        <dbReference type="PROSITE" id="PS50053"/>
    </source>
</evidence>